<evidence type="ECO:0000313" key="3">
    <source>
        <dbReference type="Proteomes" id="UP000482800"/>
    </source>
</evidence>
<proteinExistence type="predicted"/>
<dbReference type="RefSeq" id="WP_173059688.1">
    <property type="nucleotide sequence ID" value="NZ_BAABGO010000026.1"/>
</dbReference>
<evidence type="ECO:0000313" key="2">
    <source>
        <dbReference type="EMBL" id="GFJ81057.1"/>
    </source>
</evidence>
<dbReference type="InterPro" id="IPR029058">
    <property type="entry name" value="AB_hydrolase_fold"/>
</dbReference>
<reference evidence="2 3" key="1">
    <citation type="submission" date="2020-03" db="EMBL/GenBank/DDBJ databases">
        <title>Whole genome shotgun sequence of Phytohabitans houttuyneae NBRC 108639.</title>
        <authorList>
            <person name="Komaki H."/>
            <person name="Tamura T."/>
        </authorList>
    </citation>
    <scope>NUCLEOTIDE SEQUENCE [LARGE SCALE GENOMIC DNA]</scope>
    <source>
        <strain evidence="2 3">NBRC 108639</strain>
    </source>
</reference>
<dbReference type="SUPFAM" id="SSF53474">
    <property type="entry name" value="alpha/beta-Hydrolases"/>
    <property type="match status" value="1"/>
</dbReference>
<reference evidence="2 3" key="2">
    <citation type="submission" date="2020-03" db="EMBL/GenBank/DDBJ databases">
        <authorList>
            <person name="Ichikawa N."/>
            <person name="Kimura A."/>
            <person name="Kitahashi Y."/>
            <person name="Uohara A."/>
        </authorList>
    </citation>
    <scope>NUCLEOTIDE SEQUENCE [LARGE SCALE GENOMIC DNA]</scope>
    <source>
        <strain evidence="2 3">NBRC 108639</strain>
    </source>
</reference>
<sequence>MNGSAVPFAGTGYHPSGRFLAAGAPLWTFAPSVAPRGTVLVLHHRTGLDGFMADVVDRLTAGGFVAAVPDLFAGQPAGLAPEERKRLLRDDAVLAVLAESVRLAAVDGLPVAALGFCMGGRLAFLAGSAGIGVDRACCFYPGEIDQAWHAGVTPLERVGAAAAATQLHRGARDSNATAAQFDAAVTAFDKAGAYLEACTYAGARHAFANPYAPERHHPVAASRAWAGAMAFLHAGAPVVIGA</sequence>
<dbReference type="Proteomes" id="UP000482800">
    <property type="component" value="Unassembled WGS sequence"/>
</dbReference>
<dbReference type="Gene3D" id="3.40.50.1820">
    <property type="entry name" value="alpha/beta hydrolase"/>
    <property type="match status" value="1"/>
</dbReference>
<dbReference type="InterPro" id="IPR051049">
    <property type="entry name" value="Dienelactone_hydrolase-like"/>
</dbReference>
<keyword evidence="3" id="KW-1185">Reference proteome</keyword>
<dbReference type="GO" id="GO:0016787">
    <property type="term" value="F:hydrolase activity"/>
    <property type="evidence" value="ECO:0007669"/>
    <property type="project" value="InterPro"/>
</dbReference>
<comment type="caution">
    <text evidence="2">The sequence shown here is derived from an EMBL/GenBank/DDBJ whole genome shotgun (WGS) entry which is preliminary data.</text>
</comment>
<dbReference type="AlphaFoldDB" id="A0A6V8KH84"/>
<dbReference type="PANTHER" id="PTHR46623">
    <property type="entry name" value="CARBOXYMETHYLENEBUTENOLIDASE-RELATED"/>
    <property type="match status" value="1"/>
</dbReference>
<name>A0A6V8KH84_9ACTN</name>
<dbReference type="EMBL" id="BLPF01000002">
    <property type="protein sequence ID" value="GFJ81057.1"/>
    <property type="molecule type" value="Genomic_DNA"/>
</dbReference>
<protein>
    <submittedName>
        <fullName evidence="2">Carboxymethylenebutenolidase</fullName>
    </submittedName>
</protein>
<feature type="domain" description="Dienelactone hydrolase" evidence="1">
    <location>
        <begin position="31"/>
        <end position="233"/>
    </location>
</feature>
<dbReference type="InterPro" id="IPR002925">
    <property type="entry name" value="Dienelactn_hydro"/>
</dbReference>
<dbReference type="Pfam" id="PF01738">
    <property type="entry name" value="DLH"/>
    <property type="match status" value="1"/>
</dbReference>
<dbReference type="PANTHER" id="PTHR46623:SF6">
    <property type="entry name" value="ALPHA_BETA-HYDROLASES SUPERFAMILY PROTEIN"/>
    <property type="match status" value="1"/>
</dbReference>
<evidence type="ECO:0000259" key="1">
    <source>
        <dbReference type="Pfam" id="PF01738"/>
    </source>
</evidence>
<accession>A0A6V8KH84</accession>
<organism evidence="2 3">
    <name type="scientific">Phytohabitans houttuyneae</name>
    <dbReference type="NCBI Taxonomy" id="1076126"/>
    <lineage>
        <taxon>Bacteria</taxon>
        <taxon>Bacillati</taxon>
        <taxon>Actinomycetota</taxon>
        <taxon>Actinomycetes</taxon>
        <taxon>Micromonosporales</taxon>
        <taxon>Micromonosporaceae</taxon>
    </lineage>
</organism>
<gene>
    <name evidence="2" type="ORF">Phou_052370</name>
</gene>